<evidence type="ECO:0000256" key="4">
    <source>
        <dbReference type="ARBA" id="ARBA00011351"/>
    </source>
</evidence>
<evidence type="ECO:0000256" key="8">
    <source>
        <dbReference type="ARBA" id="ARBA00023136"/>
    </source>
</evidence>
<comment type="subunit">
    <text evidence="4 9">Component of 250-400 kDa complexes called cytochrome oxidase assembly intermediates or COA complexes.</text>
</comment>
<protein>
    <recommendedName>
        <fullName evidence="9">Cytochrome c oxidase assembly factor 3</fullName>
    </recommendedName>
</protein>
<feature type="domain" description="Cytochrome c oxidase assembly factor 3 mitochondrial coiled-coil" evidence="11">
    <location>
        <begin position="7"/>
        <end position="47"/>
    </location>
</feature>
<dbReference type="InterPro" id="IPR041752">
    <property type="entry name" value="Coa3"/>
</dbReference>
<dbReference type="PANTHER" id="PTHR15642:SF3">
    <property type="entry name" value="CYTOCHROME C OXIDASE ASSEMBLY FACTOR 3 HOMOLOG, MITOCHONDRIAL"/>
    <property type="match status" value="1"/>
</dbReference>
<keyword evidence="7 9" id="KW-0496">Mitochondrion</keyword>
<name>A0AAD7MMR1_9AGAR</name>
<keyword evidence="5" id="KW-0812">Transmembrane</keyword>
<evidence type="ECO:0000313" key="12">
    <source>
        <dbReference type="EMBL" id="KAJ7724743.1"/>
    </source>
</evidence>
<evidence type="ECO:0000256" key="1">
    <source>
        <dbReference type="ARBA" id="ARBA00003064"/>
    </source>
</evidence>
<comment type="caution">
    <text evidence="12">The sequence shown here is derived from an EMBL/GenBank/DDBJ whole genome shotgun (WGS) entry which is preliminary data.</text>
</comment>
<evidence type="ECO:0000256" key="7">
    <source>
        <dbReference type="ARBA" id="ARBA00023128"/>
    </source>
</evidence>
<keyword evidence="13" id="KW-1185">Reference proteome</keyword>
<evidence type="ECO:0000256" key="5">
    <source>
        <dbReference type="ARBA" id="ARBA00022692"/>
    </source>
</evidence>
<dbReference type="GO" id="GO:0005743">
    <property type="term" value="C:mitochondrial inner membrane"/>
    <property type="evidence" value="ECO:0007669"/>
    <property type="project" value="UniProtKB-UniRule"/>
</dbReference>
<dbReference type="GO" id="GO:0033617">
    <property type="term" value="P:mitochondrial respiratory chain complex IV assembly"/>
    <property type="evidence" value="ECO:0007669"/>
    <property type="project" value="UniProtKB-UniRule"/>
</dbReference>
<comment type="similarity">
    <text evidence="3 9">Belongs to the COA3 family.</text>
</comment>
<feature type="region of interest" description="Disordered" evidence="10">
    <location>
        <begin position="82"/>
        <end position="112"/>
    </location>
</feature>
<dbReference type="EMBL" id="JARJLG010000235">
    <property type="protein sequence ID" value="KAJ7724743.1"/>
    <property type="molecule type" value="Genomic_DNA"/>
</dbReference>
<comment type="subcellular location">
    <subcellularLocation>
        <location evidence="2">Mitochondrion membrane</location>
        <topology evidence="2">Single-pass membrane protein</topology>
    </subcellularLocation>
</comment>
<keyword evidence="9" id="KW-0999">Mitochondrion inner membrane</keyword>
<dbReference type="InterPro" id="IPR018628">
    <property type="entry name" value="Coa3_CC"/>
</dbReference>
<evidence type="ECO:0000256" key="6">
    <source>
        <dbReference type="ARBA" id="ARBA00022989"/>
    </source>
</evidence>
<keyword evidence="8" id="KW-0472">Membrane</keyword>
<dbReference type="PANTHER" id="PTHR15642">
    <property type="entry name" value="CYTOCHROME C OXIDASE ASSEMBLY FACTOR 3, MITOCHONDRIAL"/>
    <property type="match status" value="1"/>
</dbReference>
<proteinExistence type="inferred from homology"/>
<comment type="function">
    <text evidence="1 9">Required for assembly of cytochrome c oxidase (complex IV).</text>
</comment>
<evidence type="ECO:0000256" key="10">
    <source>
        <dbReference type="SAM" id="MobiDB-lite"/>
    </source>
</evidence>
<accession>A0AAD7MMR1</accession>
<evidence type="ECO:0000259" key="11">
    <source>
        <dbReference type="Pfam" id="PF09813"/>
    </source>
</evidence>
<evidence type="ECO:0000256" key="9">
    <source>
        <dbReference type="RuleBase" id="RU367056"/>
    </source>
</evidence>
<dbReference type="Pfam" id="PF09813">
    <property type="entry name" value="Coa3_cc"/>
    <property type="match status" value="1"/>
</dbReference>
<keyword evidence="6" id="KW-1133">Transmembrane helix</keyword>
<organism evidence="12 13">
    <name type="scientific">Mycena maculata</name>
    <dbReference type="NCBI Taxonomy" id="230809"/>
    <lineage>
        <taxon>Eukaryota</taxon>
        <taxon>Fungi</taxon>
        <taxon>Dikarya</taxon>
        <taxon>Basidiomycota</taxon>
        <taxon>Agaricomycotina</taxon>
        <taxon>Agaricomycetes</taxon>
        <taxon>Agaricomycetidae</taxon>
        <taxon>Agaricales</taxon>
        <taxon>Marasmiineae</taxon>
        <taxon>Mycenaceae</taxon>
        <taxon>Mycena</taxon>
    </lineage>
</organism>
<dbReference type="Proteomes" id="UP001215280">
    <property type="component" value="Unassembled WGS sequence"/>
</dbReference>
<evidence type="ECO:0000256" key="2">
    <source>
        <dbReference type="ARBA" id="ARBA00004304"/>
    </source>
</evidence>
<reference evidence="12" key="1">
    <citation type="submission" date="2023-03" db="EMBL/GenBank/DDBJ databases">
        <title>Massive genome expansion in bonnet fungi (Mycena s.s.) driven by repeated elements and novel gene families across ecological guilds.</title>
        <authorList>
            <consortium name="Lawrence Berkeley National Laboratory"/>
            <person name="Harder C.B."/>
            <person name="Miyauchi S."/>
            <person name="Viragh M."/>
            <person name="Kuo A."/>
            <person name="Thoen E."/>
            <person name="Andreopoulos B."/>
            <person name="Lu D."/>
            <person name="Skrede I."/>
            <person name="Drula E."/>
            <person name="Henrissat B."/>
            <person name="Morin E."/>
            <person name="Kohler A."/>
            <person name="Barry K."/>
            <person name="LaButti K."/>
            <person name="Morin E."/>
            <person name="Salamov A."/>
            <person name="Lipzen A."/>
            <person name="Mereny Z."/>
            <person name="Hegedus B."/>
            <person name="Baldrian P."/>
            <person name="Stursova M."/>
            <person name="Weitz H."/>
            <person name="Taylor A."/>
            <person name="Grigoriev I.V."/>
            <person name="Nagy L.G."/>
            <person name="Martin F."/>
            <person name="Kauserud H."/>
        </authorList>
    </citation>
    <scope>NUCLEOTIDE SEQUENCE</scope>
    <source>
        <strain evidence="12">CBHHK188m</strain>
    </source>
</reference>
<evidence type="ECO:0000256" key="3">
    <source>
        <dbReference type="ARBA" id="ARBA00007035"/>
    </source>
</evidence>
<gene>
    <name evidence="12" type="ORF">DFH07DRAFT_971136</name>
</gene>
<evidence type="ECO:0000313" key="13">
    <source>
        <dbReference type="Proteomes" id="UP001215280"/>
    </source>
</evidence>
<dbReference type="AlphaFoldDB" id="A0AAD7MMR1"/>
<sequence>MSPGPLRARRRFRTRNALVGVVLLTFVVGVFSYSMAAVKQDTFDDLDDAVKDKAIMDTKRAAPSVEDEKRAMRAAAAFATESPPRSGGVLASLKWGVPPSDRTGCAEDRSNP</sequence>